<name>A0A9P5B558_9HYPO</name>
<evidence type="ECO:0000259" key="2">
    <source>
        <dbReference type="Pfam" id="PF06985"/>
    </source>
</evidence>
<proteinExistence type="predicted"/>
<comment type="caution">
    <text evidence="3">The sequence shown here is derived from an EMBL/GenBank/DDBJ whole genome shotgun (WGS) entry which is preliminary data.</text>
</comment>
<protein>
    <recommendedName>
        <fullName evidence="2">Heterokaryon incompatibility domain-containing protein</fullName>
    </recommendedName>
</protein>
<reference evidence="3" key="1">
    <citation type="submission" date="2020-01" db="EMBL/GenBank/DDBJ databases">
        <title>Identification and distribution of gene clusters putatively required for synthesis of sphingolipid metabolism inhibitors in phylogenetically diverse species of the filamentous fungus Fusarium.</title>
        <authorList>
            <person name="Kim H.-S."/>
            <person name="Busman M."/>
            <person name="Brown D.W."/>
            <person name="Divon H."/>
            <person name="Uhlig S."/>
            <person name="Proctor R.H."/>
        </authorList>
    </citation>
    <scope>NUCLEOTIDE SEQUENCE</scope>
    <source>
        <strain evidence="3">NRRL 31653</strain>
    </source>
</reference>
<dbReference type="PANTHER" id="PTHR33112">
    <property type="entry name" value="DOMAIN PROTEIN, PUTATIVE-RELATED"/>
    <property type="match status" value="1"/>
</dbReference>
<dbReference type="PANTHER" id="PTHR33112:SF9">
    <property type="entry name" value="HETEROKARYON INCOMPATIBILITY DOMAIN-CONTAINING PROTEIN"/>
    <property type="match status" value="1"/>
</dbReference>
<dbReference type="EMBL" id="LUFC02000717">
    <property type="protein sequence ID" value="KAF4494848.1"/>
    <property type="molecule type" value="Genomic_DNA"/>
</dbReference>
<sequence length="599" mass="67629">MPVCGPCHDAICDIYPKVEAIHPKRETTAAYPLFDPDAEEKCWICIKQAGYLEDYYPAVYERWLKHELLVTVQADFASLEQEAQPRTRHSPSEETLPPDSRGRQNLEVRQLIIIRNHGGDKKSGCLVELKFYKQGDSLCIMQDTACGDWKAEALKMGDVYANSFLNLSASYTAGEDENPSIFSPESWNHVLPSELVLKNDEELRSNIFIDGDLWNDEVGESPLMERGWVFQGRFLAPRVLHLGMRQLAWECNGGGALQMFPTGLPLRFEDNYKKDVCWPIMRPMNTLSSEEFCSRWHEIVTAYSACHLTFNTDKLIAFAGIAKIIQSAGSDEYIAGTWKTTIIADLAWWVYKANGRLPSGHQATHRAPSWSWLSSDRQICFYPYPSAHHRQEYFCRVMKTPAREAAGVSVLSANGILELQGLVLPVDSLEWHNMEVKSFKICNFQVDYCGGPESTNLDYDGSKADIMSLVSQQQLFMLPLYATGRLIVGILVSNLYTYPGWRRVGAVSIQYQNNAPELHASAPDGRKRILESRWEVHIDGCCTFTEEALAQYDQFGVGFGFKCLNTGVNLNAVSSRPICSVKNTARETRELFYTLNVVS</sequence>
<feature type="domain" description="Heterokaryon incompatibility" evidence="2">
    <location>
        <begin position="136"/>
        <end position="231"/>
    </location>
</feature>
<keyword evidence="4" id="KW-1185">Reference proteome</keyword>
<dbReference type="Pfam" id="PF06985">
    <property type="entry name" value="HET"/>
    <property type="match status" value="1"/>
</dbReference>
<evidence type="ECO:0000313" key="4">
    <source>
        <dbReference type="Proteomes" id="UP000737391"/>
    </source>
</evidence>
<gene>
    <name evidence="3" type="ORF">FAGAP_9030</name>
</gene>
<dbReference type="OrthoDB" id="5362512at2759"/>
<evidence type="ECO:0000313" key="3">
    <source>
        <dbReference type="EMBL" id="KAF4494848.1"/>
    </source>
</evidence>
<accession>A0A9P5B558</accession>
<dbReference type="AlphaFoldDB" id="A0A9P5B558"/>
<feature type="region of interest" description="Disordered" evidence="1">
    <location>
        <begin position="80"/>
        <end position="101"/>
    </location>
</feature>
<evidence type="ECO:0000256" key="1">
    <source>
        <dbReference type="SAM" id="MobiDB-lite"/>
    </source>
</evidence>
<organism evidence="3 4">
    <name type="scientific">Fusarium agapanthi</name>
    <dbReference type="NCBI Taxonomy" id="1803897"/>
    <lineage>
        <taxon>Eukaryota</taxon>
        <taxon>Fungi</taxon>
        <taxon>Dikarya</taxon>
        <taxon>Ascomycota</taxon>
        <taxon>Pezizomycotina</taxon>
        <taxon>Sordariomycetes</taxon>
        <taxon>Hypocreomycetidae</taxon>
        <taxon>Hypocreales</taxon>
        <taxon>Nectriaceae</taxon>
        <taxon>Fusarium</taxon>
        <taxon>Fusarium fujikuroi species complex</taxon>
    </lineage>
</organism>
<dbReference type="Proteomes" id="UP000737391">
    <property type="component" value="Unassembled WGS sequence"/>
</dbReference>
<dbReference type="InterPro" id="IPR010730">
    <property type="entry name" value="HET"/>
</dbReference>